<keyword evidence="6 9" id="KW-0067">ATP-binding</keyword>
<keyword evidence="5 9" id="KW-0547">Nucleotide-binding</keyword>
<keyword evidence="1 9" id="KW-0963">Cytoplasm</keyword>
<dbReference type="InterPro" id="IPR007807">
    <property type="entry name" value="TcmA/NAT10_helicase"/>
</dbReference>
<reference evidence="11 12" key="1">
    <citation type="submission" date="2018-05" db="EMBL/GenBank/DDBJ databases">
        <title>Salinimonas sp. HMF8227 Genome sequencing and assembly.</title>
        <authorList>
            <person name="Kang H."/>
            <person name="Kang J."/>
            <person name="Cha I."/>
            <person name="Kim H."/>
            <person name="Joh K."/>
        </authorList>
    </citation>
    <scope>NUCLEOTIDE SEQUENCE [LARGE SCALE GENOMIC DNA]</scope>
    <source>
        <strain evidence="11 12">HMF8227</strain>
    </source>
</reference>
<dbReference type="Gene3D" id="3.40.50.11040">
    <property type="match status" value="1"/>
</dbReference>
<protein>
    <recommendedName>
        <fullName evidence="9">tRNA(Met) cytidine acetyltransferase TmcA</fullName>
        <ecNumber evidence="9">2.3.1.193</ecNumber>
    </recommendedName>
</protein>
<dbReference type="GO" id="GO:0005524">
    <property type="term" value="F:ATP binding"/>
    <property type="evidence" value="ECO:0007669"/>
    <property type="project" value="UniProtKB-UniRule"/>
</dbReference>
<dbReference type="Pfam" id="PF08351">
    <property type="entry name" value="TmcA_N"/>
    <property type="match status" value="1"/>
</dbReference>
<evidence type="ECO:0000256" key="1">
    <source>
        <dbReference type="ARBA" id="ARBA00022490"/>
    </source>
</evidence>
<evidence type="ECO:0000256" key="6">
    <source>
        <dbReference type="ARBA" id="ARBA00022840"/>
    </source>
</evidence>
<evidence type="ECO:0000256" key="3">
    <source>
        <dbReference type="ARBA" id="ARBA00022679"/>
    </source>
</evidence>
<comment type="similarity">
    <text evidence="9">Belongs to the TmcA family.</text>
</comment>
<evidence type="ECO:0000256" key="8">
    <source>
        <dbReference type="ARBA" id="ARBA00023315"/>
    </source>
</evidence>
<evidence type="ECO:0000259" key="10">
    <source>
        <dbReference type="PROSITE" id="PS51186"/>
    </source>
</evidence>
<proteinExistence type="inferred from homology"/>
<evidence type="ECO:0000313" key="12">
    <source>
        <dbReference type="Proteomes" id="UP000245728"/>
    </source>
</evidence>
<dbReference type="RefSeq" id="WP_109340054.1">
    <property type="nucleotide sequence ID" value="NZ_CP029347.1"/>
</dbReference>
<dbReference type="InterPro" id="IPR024914">
    <property type="entry name" value="tRNA_acetyltr_TmcA"/>
</dbReference>
<feature type="binding site" evidence="9">
    <location>
        <position position="351"/>
    </location>
    <ligand>
        <name>ATP</name>
        <dbReference type="ChEBI" id="CHEBI:30616"/>
    </ligand>
</feature>
<gene>
    <name evidence="9 11" type="primary">tmcA</name>
    <name evidence="11" type="ORF">HMF8227_02013</name>
</gene>
<evidence type="ECO:0000313" key="11">
    <source>
        <dbReference type="EMBL" id="AWL12483.1"/>
    </source>
</evidence>
<evidence type="ECO:0000256" key="5">
    <source>
        <dbReference type="ARBA" id="ARBA00022741"/>
    </source>
</evidence>
<dbReference type="GO" id="GO:1990883">
    <property type="term" value="F:18S rRNA cytidine N-acetyltransferase activity"/>
    <property type="evidence" value="ECO:0007669"/>
    <property type="project" value="TreeGrafter"/>
</dbReference>
<dbReference type="GO" id="GO:0002101">
    <property type="term" value="P:tRNA wobble cytosine modification"/>
    <property type="evidence" value="ECO:0007669"/>
    <property type="project" value="UniProtKB-UniRule"/>
</dbReference>
<dbReference type="GO" id="GO:1904812">
    <property type="term" value="P:rRNA acetylation involved in maturation of SSU-rRNA"/>
    <property type="evidence" value="ECO:0007669"/>
    <property type="project" value="TreeGrafter"/>
</dbReference>
<dbReference type="InterPro" id="IPR032672">
    <property type="entry name" value="TmcA/NAT10/Kre33"/>
</dbReference>
<feature type="domain" description="N-acetyltransferase" evidence="10">
    <location>
        <begin position="381"/>
        <end position="569"/>
    </location>
</feature>
<comment type="function">
    <text evidence="9">Catalyzes the formation of N(4)-acetylcytidine (ac(4)C) at the wobble position of tRNA(Met), by using acetyl-CoA as an acetyl donor and ATP (or GTP).</text>
</comment>
<dbReference type="Gene3D" id="3.40.630.30">
    <property type="match status" value="1"/>
</dbReference>
<dbReference type="Pfam" id="PF05127">
    <property type="entry name" value="NAT10_TcmA_helicase"/>
    <property type="match status" value="1"/>
</dbReference>
<dbReference type="AlphaFoldDB" id="A0A2S2E4C2"/>
<dbReference type="InterPro" id="IPR013562">
    <property type="entry name" value="TmcA/NAT10_N"/>
</dbReference>
<dbReference type="GO" id="GO:0000049">
    <property type="term" value="F:tRNA binding"/>
    <property type="evidence" value="ECO:0007669"/>
    <property type="project" value="UniProtKB-UniRule"/>
</dbReference>
<keyword evidence="7 9" id="KW-0694">RNA-binding</keyword>
<name>A0A2S2E4C2_9ALTE</name>
<keyword evidence="3 9" id="KW-0808">Transferase</keyword>
<keyword evidence="4 9" id="KW-0819">tRNA processing</keyword>
<dbReference type="InterPro" id="IPR000182">
    <property type="entry name" value="GNAT_dom"/>
</dbReference>
<dbReference type="Gene3D" id="3.40.50.300">
    <property type="entry name" value="P-loop containing nucleotide triphosphate hydrolases"/>
    <property type="match status" value="1"/>
</dbReference>
<organism evidence="11 12">
    <name type="scientific">Saliniradius amylolyticus</name>
    <dbReference type="NCBI Taxonomy" id="2183582"/>
    <lineage>
        <taxon>Bacteria</taxon>
        <taxon>Pseudomonadati</taxon>
        <taxon>Pseudomonadota</taxon>
        <taxon>Gammaproteobacteria</taxon>
        <taxon>Alteromonadales</taxon>
        <taxon>Alteromonadaceae</taxon>
        <taxon>Saliniradius</taxon>
    </lineage>
</organism>
<dbReference type="CDD" id="cd04301">
    <property type="entry name" value="NAT_SF"/>
    <property type="match status" value="1"/>
</dbReference>
<dbReference type="PANTHER" id="PTHR10925:SF5">
    <property type="entry name" value="RNA CYTIDINE ACETYLTRANSFERASE"/>
    <property type="match status" value="1"/>
</dbReference>
<dbReference type="EMBL" id="CP029347">
    <property type="protein sequence ID" value="AWL12483.1"/>
    <property type="molecule type" value="Genomic_DNA"/>
</dbReference>
<dbReference type="Pfam" id="PF13718">
    <property type="entry name" value="GNAT_acetyltr_2"/>
    <property type="match status" value="1"/>
</dbReference>
<comment type="caution">
    <text evidence="9">Lacks conserved residue(s) required for the propagation of feature annotation.</text>
</comment>
<comment type="catalytic activity">
    <reaction evidence="9">
        <text>cytidine(34) in elongator tRNA(Met) + acetyl-CoA + ATP + H2O = N(4)-acetylcytidine(34) in elongator tRNA(Met) + ADP + phosphate + CoA + H(+)</text>
        <dbReference type="Rhea" id="RHEA:43788"/>
        <dbReference type="Rhea" id="RHEA-COMP:10693"/>
        <dbReference type="Rhea" id="RHEA-COMP:10694"/>
        <dbReference type="ChEBI" id="CHEBI:15377"/>
        <dbReference type="ChEBI" id="CHEBI:15378"/>
        <dbReference type="ChEBI" id="CHEBI:30616"/>
        <dbReference type="ChEBI" id="CHEBI:43474"/>
        <dbReference type="ChEBI" id="CHEBI:57287"/>
        <dbReference type="ChEBI" id="CHEBI:57288"/>
        <dbReference type="ChEBI" id="CHEBI:74900"/>
        <dbReference type="ChEBI" id="CHEBI:82748"/>
        <dbReference type="ChEBI" id="CHEBI:456216"/>
        <dbReference type="EC" id="2.3.1.193"/>
    </reaction>
</comment>
<keyword evidence="12" id="KW-1185">Reference proteome</keyword>
<dbReference type="Proteomes" id="UP000245728">
    <property type="component" value="Chromosome"/>
</dbReference>
<keyword evidence="8 9" id="KW-0012">Acyltransferase</keyword>
<evidence type="ECO:0000256" key="9">
    <source>
        <dbReference type="HAMAP-Rule" id="MF_01886"/>
    </source>
</evidence>
<dbReference type="SUPFAM" id="SSF55729">
    <property type="entry name" value="Acyl-CoA N-acyltransferases (Nat)"/>
    <property type="match status" value="1"/>
</dbReference>
<evidence type="ECO:0000256" key="4">
    <source>
        <dbReference type="ARBA" id="ARBA00022694"/>
    </source>
</evidence>
<dbReference type="PROSITE" id="PS51186">
    <property type="entry name" value="GNAT"/>
    <property type="match status" value="1"/>
</dbReference>
<dbReference type="OrthoDB" id="5578851at2"/>
<feature type="binding site" evidence="9">
    <location>
        <position position="180"/>
    </location>
    <ligand>
        <name>ATP</name>
        <dbReference type="ChEBI" id="CHEBI:30616"/>
    </ligand>
</feature>
<accession>A0A2S2E4C2</accession>
<dbReference type="EC" id="2.3.1.193" evidence="9"/>
<dbReference type="GO" id="GO:0005737">
    <property type="term" value="C:cytoplasm"/>
    <property type="evidence" value="ECO:0007669"/>
    <property type="project" value="UniProtKB-SubCell"/>
</dbReference>
<dbReference type="InterPro" id="IPR016181">
    <property type="entry name" value="Acyl_CoA_acyltransferase"/>
</dbReference>
<keyword evidence="2 9" id="KW-0820">tRNA-binding</keyword>
<dbReference type="HAMAP" id="MF_01886">
    <property type="entry name" value="tRNA_acetyltr_TmcA"/>
    <property type="match status" value="1"/>
</dbReference>
<dbReference type="InterPro" id="IPR027417">
    <property type="entry name" value="P-loop_NTPase"/>
</dbReference>
<dbReference type="GO" id="GO:0051392">
    <property type="term" value="F:tRNA cytidine N4-acetyltransferase activity"/>
    <property type="evidence" value="ECO:0007669"/>
    <property type="project" value="UniProtKB-UniRule"/>
</dbReference>
<evidence type="ECO:0000256" key="2">
    <source>
        <dbReference type="ARBA" id="ARBA00022555"/>
    </source>
</evidence>
<dbReference type="PANTHER" id="PTHR10925">
    <property type="entry name" value="N-ACETYLTRANSFERASE 10"/>
    <property type="match status" value="1"/>
</dbReference>
<dbReference type="KEGG" id="salh:HMF8227_02013"/>
<sequence length="698" mass="79056">MQTSFNDWLAQRRKTAQRHRQLLVISGPQDWAEEQARRLTQREPALWFGEGSLESIAISQYLQFLGQECPNLVFNAYSGLRASAMMALSGTIQAGGLMVLVCPPLDDWPSYRDPELSKRLSYGYETNYRQSRFTRWLTECVRQDSHVALLTPSQFRGCPVRASAPLMSSNDKQASPTDDQRQVLAQIQKVNSNKRSWPIVITADRGRGKSSALGMAAAELMQSNSITIGVTAPHRNTVGPIFRFAAERLSGTLTELKDQRLRTQDGASLIFYPPDVLLREKPKLDWLFVDEAAALPAPTLIGLDKVYQRKAFSTTIHGYEGSGRGFEIRFKPYLQKHYPNWQHLELEQPVRWFEGDMLEAFWFRVMMSDCQSLQAAPGQPIEIRELTQAELLAEPALTAELFNLMVDAHYQTTPDDLVRLMDAPDVRVYIAHRGYQICGALLIQLEGGTELEKISDAVALGQRRVNGHLTAQNLAGYSVNRVLATQNYWRVVRVAVDQNHRRTGIATALLKQAEQDAKQAQASALSVSFGAQIDLVRFWQHQQFQLARLGYRRDTASGEHNAIMLKPLDTVSEAALVPMQKQFRQEFSALLPQTFKHLDAAVGLKLLQSCSYPAPDDWVLNQLRAFTIQLRSLETILTATKHYLPHWKKTDDPLSRLLFQWSYQYFDLQELSAQHGYTGRKQLAKAIQASLSKELEHQ</sequence>
<dbReference type="GO" id="GO:0051391">
    <property type="term" value="P:tRNA acetylation"/>
    <property type="evidence" value="ECO:0007669"/>
    <property type="project" value="UniProtKB-UniRule"/>
</dbReference>
<feature type="binding site" evidence="9">
    <location>
        <begin position="494"/>
        <end position="496"/>
    </location>
    <ligand>
        <name>acetyl-CoA</name>
        <dbReference type="ChEBI" id="CHEBI:57288"/>
    </ligand>
</feature>
<evidence type="ECO:0000256" key="7">
    <source>
        <dbReference type="ARBA" id="ARBA00022884"/>
    </source>
</evidence>
<dbReference type="SUPFAM" id="SSF52540">
    <property type="entry name" value="P-loop containing nucleoside triphosphate hydrolases"/>
    <property type="match status" value="1"/>
</dbReference>
<comment type="subcellular location">
    <subcellularLocation>
        <location evidence="9">Cytoplasm</location>
    </subcellularLocation>
</comment>